<comment type="subcellular location">
    <subcellularLocation>
        <location evidence="1">Secreted</location>
        <location evidence="1">Extracellular space</location>
        <location evidence="1">Apoplast</location>
    </subcellularLocation>
</comment>
<organism evidence="6 7">
    <name type="scientific">Tripterygium wilfordii</name>
    <name type="common">Thunder God vine</name>
    <dbReference type="NCBI Taxonomy" id="458696"/>
    <lineage>
        <taxon>Eukaryota</taxon>
        <taxon>Viridiplantae</taxon>
        <taxon>Streptophyta</taxon>
        <taxon>Embryophyta</taxon>
        <taxon>Tracheophyta</taxon>
        <taxon>Spermatophyta</taxon>
        <taxon>Magnoliopsida</taxon>
        <taxon>eudicotyledons</taxon>
        <taxon>Gunneridae</taxon>
        <taxon>Pentapetalae</taxon>
        <taxon>rosids</taxon>
        <taxon>fabids</taxon>
        <taxon>Celastrales</taxon>
        <taxon>Celastraceae</taxon>
        <taxon>Tripterygium</taxon>
    </lineage>
</organism>
<proteinExistence type="inferred from homology"/>
<name>A0A7J7CN24_TRIWF</name>
<dbReference type="Proteomes" id="UP000593562">
    <property type="component" value="Unassembled WGS sequence"/>
</dbReference>
<keyword evidence="4" id="KW-0732">Signal</keyword>
<evidence type="ECO:0000256" key="4">
    <source>
        <dbReference type="ARBA" id="ARBA00022729"/>
    </source>
</evidence>
<evidence type="ECO:0000313" key="6">
    <source>
        <dbReference type="EMBL" id="KAF5735388.1"/>
    </source>
</evidence>
<evidence type="ECO:0000256" key="3">
    <source>
        <dbReference type="ARBA" id="ARBA00022525"/>
    </source>
</evidence>
<keyword evidence="2" id="KW-0052">Apoplast</keyword>
<dbReference type="GO" id="GO:0048046">
    <property type="term" value="C:apoplast"/>
    <property type="evidence" value="ECO:0007669"/>
    <property type="project" value="UniProtKB-SubCell"/>
</dbReference>
<dbReference type="PANTHER" id="PTHR31279">
    <property type="entry name" value="PROTEIN EXORDIUM-LIKE 5"/>
    <property type="match status" value="1"/>
</dbReference>
<keyword evidence="3" id="KW-0964">Secreted</keyword>
<dbReference type="InterPro" id="IPR006766">
    <property type="entry name" value="EXORDIUM-like"/>
</dbReference>
<keyword evidence="7" id="KW-1185">Reference proteome</keyword>
<comment type="caution">
    <text evidence="6">The sequence shown here is derived from an EMBL/GenBank/DDBJ whole genome shotgun (WGS) entry which is preliminary data.</text>
</comment>
<evidence type="ECO:0000313" key="7">
    <source>
        <dbReference type="Proteomes" id="UP000593562"/>
    </source>
</evidence>
<dbReference type="InParanoid" id="A0A7J7CN24"/>
<dbReference type="Pfam" id="PF04674">
    <property type="entry name" value="Phi_1"/>
    <property type="match status" value="1"/>
</dbReference>
<dbReference type="FunCoup" id="A0A7J7CN24">
    <property type="interactions" value="13"/>
</dbReference>
<evidence type="ECO:0000256" key="1">
    <source>
        <dbReference type="ARBA" id="ARBA00004271"/>
    </source>
</evidence>
<evidence type="ECO:0000256" key="2">
    <source>
        <dbReference type="ARBA" id="ARBA00022523"/>
    </source>
</evidence>
<comment type="similarity">
    <text evidence="5">Belongs to the EXORDIUM family.</text>
</comment>
<accession>A0A7J7CN24</accession>
<dbReference type="EMBL" id="JAAARO010000015">
    <property type="protein sequence ID" value="KAF5735388.1"/>
    <property type="molecule type" value="Genomic_DNA"/>
</dbReference>
<sequence>MTFINSLNHDEGLNLQPQASSWWDMVESYQLAAGKKGGAIVVKVMKTMGDVDCSAGKNLTVDNVLSIFEKAVGKDVDMISVLFMARDVVVQGLCSTIGKCSEHGLYGGKQSTIVVRNSESKCPGECAWPFHKTNHGPQGMTLQPPNNNVGEDAMAIVFASSLVDLVTNLFFTGFYQGLTT</sequence>
<protein>
    <submittedName>
        <fullName evidence="6">Phosphate-responsive 1 family protein</fullName>
    </submittedName>
</protein>
<gene>
    <name evidence="6" type="ORF">HS088_TW15G00890</name>
</gene>
<reference evidence="6 7" key="1">
    <citation type="journal article" date="2020" name="Nat. Commun.">
        <title>Genome of Tripterygium wilfordii and identification of cytochrome P450 involved in triptolide biosynthesis.</title>
        <authorList>
            <person name="Tu L."/>
            <person name="Su P."/>
            <person name="Zhang Z."/>
            <person name="Gao L."/>
            <person name="Wang J."/>
            <person name="Hu T."/>
            <person name="Zhou J."/>
            <person name="Zhang Y."/>
            <person name="Zhao Y."/>
            <person name="Liu Y."/>
            <person name="Song Y."/>
            <person name="Tong Y."/>
            <person name="Lu Y."/>
            <person name="Yang J."/>
            <person name="Xu C."/>
            <person name="Jia M."/>
            <person name="Peters R.J."/>
            <person name="Huang L."/>
            <person name="Gao W."/>
        </authorList>
    </citation>
    <scope>NUCLEOTIDE SEQUENCE [LARGE SCALE GENOMIC DNA]</scope>
    <source>
        <strain evidence="7">cv. XIE 37</strain>
        <tissue evidence="6">Leaf</tissue>
    </source>
</reference>
<evidence type="ECO:0000256" key="5">
    <source>
        <dbReference type="ARBA" id="ARBA00023591"/>
    </source>
</evidence>
<dbReference type="PANTHER" id="PTHR31279:SF13">
    <property type="entry name" value="PROTEIN EXORDIUM-LIKE 6"/>
    <property type="match status" value="1"/>
</dbReference>
<dbReference type="AlphaFoldDB" id="A0A7J7CN24"/>